<feature type="compositionally biased region" description="Low complexity" evidence="2">
    <location>
        <begin position="60"/>
        <end position="69"/>
    </location>
</feature>
<feature type="compositionally biased region" description="Basic and acidic residues" evidence="2">
    <location>
        <begin position="35"/>
        <end position="44"/>
    </location>
</feature>
<feature type="region of interest" description="Disordered" evidence="2">
    <location>
        <begin position="1"/>
        <end position="245"/>
    </location>
</feature>
<name>A0A511DHG1_9PSEU</name>
<organism evidence="5 6">
    <name type="scientific">Pseudonocardia sulfidoxydans NBRC 16205</name>
    <dbReference type="NCBI Taxonomy" id="1223511"/>
    <lineage>
        <taxon>Bacteria</taxon>
        <taxon>Bacillati</taxon>
        <taxon>Actinomycetota</taxon>
        <taxon>Actinomycetes</taxon>
        <taxon>Pseudonocardiales</taxon>
        <taxon>Pseudonocardiaceae</taxon>
        <taxon>Pseudonocardia</taxon>
    </lineage>
</organism>
<feature type="compositionally biased region" description="Pro residues" evidence="2">
    <location>
        <begin position="70"/>
        <end position="92"/>
    </location>
</feature>
<feature type="compositionally biased region" description="Low complexity" evidence="2">
    <location>
        <begin position="191"/>
        <end position="206"/>
    </location>
</feature>
<comment type="caution">
    <text evidence="5">The sequence shown here is derived from an EMBL/GenBank/DDBJ whole genome shotgun (WGS) entry which is preliminary data.</text>
</comment>
<accession>A0A511DHG1</accession>
<evidence type="ECO:0000313" key="6">
    <source>
        <dbReference type="Proteomes" id="UP000321685"/>
    </source>
</evidence>
<sequence length="735" mass="76983">MDEGGDLRLDDLDPRDRVHPPDEPHPRPVPSPWPRRAERDEARRTQLWARTDGPRTPGSGDAPRPVGRGPRPPGPARPDGPGRPPRPAPENPRPTADGPRPSGAPRPSSDGPRPGAGRPPERRPDPSMRPAADGPPGTGSRRPVGASERRGRRPGPQRPPGPDARPTVAMPRPVPAGPVEQTAATEEIRRTSSAPTTTAAAEAGVDVADEPTTAGPTRVGGAAGGRRPTSGARSGPPAAGPPRRRRSLGAALGITAASTVAPGSGHLILGRRRTGLPILITYVLAIVALVLLAFLGRSALIESALSARVLAAVAVVVLAAALGWIVVIVRTWALARPPGLPAGRKLLGTVVVIALCLVVAAPFGFAANLANSQRNLLNELFKGGGTSAAEAFNKPRINVLMIGSDAGPDRTGTRTDTMMVASVDTRTARTILFSLPRNVQRAQFPPGSPMAEKFPTGFRDPREPLSGNYLLNAVYAYAHETPGVAPPGPTDDPGINLLMQTVTYMLGLPLDYFLEVDMEGFSALIDALGGVTVDVGPVPLPIGGVLPNGAHVRPDGYIPPGVQQLSGEQALWFARSRRDSSDYDRMGRQRCLIQAVLDQKSPASLLSNFQSVARVATQNIHTNMPQDLLPPLVELLSDNGVNLSSVTFDPSLPDPSERDGRFNPGDPDVRFMQQVVTSSIEGRPLATPSTTASRSRTDSDTATTTPPPDSPVSLASSCSASDSPPPSGAAATTTR</sequence>
<feature type="region of interest" description="Disordered" evidence="2">
    <location>
        <begin position="647"/>
        <end position="735"/>
    </location>
</feature>
<dbReference type="PANTHER" id="PTHR33392:SF6">
    <property type="entry name" value="POLYISOPRENYL-TEICHOIC ACID--PEPTIDOGLYCAN TEICHOIC ACID TRANSFERASE TAGU"/>
    <property type="match status" value="1"/>
</dbReference>
<comment type="similarity">
    <text evidence="1">Belongs to the LytR/CpsA/Psr (LCP) family.</text>
</comment>
<keyword evidence="3" id="KW-0472">Membrane</keyword>
<keyword evidence="3" id="KW-1133">Transmembrane helix</keyword>
<evidence type="ECO:0000256" key="1">
    <source>
        <dbReference type="ARBA" id="ARBA00006068"/>
    </source>
</evidence>
<gene>
    <name evidence="5" type="ORF">PSU4_13820</name>
</gene>
<evidence type="ECO:0000256" key="3">
    <source>
        <dbReference type="SAM" id="Phobius"/>
    </source>
</evidence>
<keyword evidence="6" id="KW-1185">Reference proteome</keyword>
<evidence type="ECO:0000259" key="4">
    <source>
        <dbReference type="Pfam" id="PF03816"/>
    </source>
</evidence>
<keyword evidence="3" id="KW-0812">Transmembrane</keyword>
<feature type="compositionally biased region" description="Low complexity" evidence="2">
    <location>
        <begin position="711"/>
        <end position="735"/>
    </location>
</feature>
<dbReference type="Proteomes" id="UP000321685">
    <property type="component" value="Unassembled WGS sequence"/>
</dbReference>
<feature type="transmembrane region" description="Helical" evidence="3">
    <location>
        <begin position="248"/>
        <end position="269"/>
    </location>
</feature>
<proteinExistence type="inferred from homology"/>
<reference evidence="5 6" key="1">
    <citation type="submission" date="2019-07" db="EMBL/GenBank/DDBJ databases">
        <title>Whole genome shotgun sequence of Pseudonocardia sulfidoxydans NBRC 16205.</title>
        <authorList>
            <person name="Hosoyama A."/>
            <person name="Uohara A."/>
            <person name="Ohji S."/>
            <person name="Ichikawa N."/>
        </authorList>
    </citation>
    <scope>NUCLEOTIDE SEQUENCE [LARGE SCALE GENOMIC DNA]</scope>
    <source>
        <strain evidence="5 6">NBRC 16205</strain>
    </source>
</reference>
<feature type="transmembrane region" description="Helical" evidence="3">
    <location>
        <begin position="275"/>
        <end position="295"/>
    </location>
</feature>
<dbReference type="InterPro" id="IPR004474">
    <property type="entry name" value="LytR_CpsA_psr"/>
</dbReference>
<dbReference type="PANTHER" id="PTHR33392">
    <property type="entry name" value="POLYISOPRENYL-TEICHOIC ACID--PEPTIDOGLYCAN TEICHOIC ACID TRANSFERASE TAGU"/>
    <property type="match status" value="1"/>
</dbReference>
<dbReference type="NCBIfam" id="TIGR00350">
    <property type="entry name" value="lytR_cpsA_psr"/>
    <property type="match status" value="1"/>
</dbReference>
<feature type="compositionally biased region" description="Low complexity" evidence="2">
    <location>
        <begin position="93"/>
        <end position="118"/>
    </location>
</feature>
<feature type="transmembrane region" description="Helical" evidence="3">
    <location>
        <begin position="346"/>
        <end position="370"/>
    </location>
</feature>
<dbReference type="AlphaFoldDB" id="A0A511DHG1"/>
<protein>
    <recommendedName>
        <fullName evidence="4">Cell envelope-related transcriptional attenuator domain-containing protein</fullName>
    </recommendedName>
</protein>
<dbReference type="EMBL" id="BJVJ01000009">
    <property type="protein sequence ID" value="GEL22428.1"/>
    <property type="molecule type" value="Genomic_DNA"/>
</dbReference>
<evidence type="ECO:0000256" key="2">
    <source>
        <dbReference type="SAM" id="MobiDB-lite"/>
    </source>
</evidence>
<dbReference type="Pfam" id="PF03816">
    <property type="entry name" value="LytR_cpsA_psr"/>
    <property type="match status" value="1"/>
</dbReference>
<feature type="transmembrane region" description="Helical" evidence="3">
    <location>
        <begin position="307"/>
        <end position="334"/>
    </location>
</feature>
<dbReference type="Gene3D" id="3.40.630.190">
    <property type="entry name" value="LCP protein"/>
    <property type="match status" value="1"/>
</dbReference>
<feature type="compositionally biased region" description="Basic and acidic residues" evidence="2">
    <location>
        <begin position="1"/>
        <end position="26"/>
    </location>
</feature>
<feature type="compositionally biased region" description="Low complexity" evidence="2">
    <location>
        <begin position="686"/>
        <end position="704"/>
    </location>
</feature>
<feature type="domain" description="Cell envelope-related transcriptional attenuator" evidence="4">
    <location>
        <begin position="414"/>
        <end position="599"/>
    </location>
</feature>
<evidence type="ECO:0000313" key="5">
    <source>
        <dbReference type="EMBL" id="GEL22428.1"/>
    </source>
</evidence>
<dbReference type="InterPro" id="IPR050922">
    <property type="entry name" value="LytR/CpsA/Psr_CW_biosynth"/>
</dbReference>